<sequence>MFNQGVPPVNFLNGVRYPGVPSRGTAGYAGNVPPQVSSGSQITQGGAVMPTPQFEQSYVENILRLNLGKTGTFYMTYENNSQWNAKVFTGVIEAAGRDHIIISERSTGRRILLLMVNLDYVVFDEPLQYQYPGVIGNPPTGR</sequence>
<dbReference type="RefSeq" id="WP_077565649.1">
    <property type="nucleotide sequence ID" value="NZ_CP016809.1"/>
</dbReference>
<dbReference type="EMBL" id="MRVI01000001">
    <property type="protein sequence ID" value="OOC61096.1"/>
    <property type="molecule type" value="Genomic_DNA"/>
</dbReference>
<name>A0A1B2DV08_9BACL</name>
<organism evidence="1">
    <name type="scientific">Paenibacillus ihbetae</name>
    <dbReference type="NCBI Taxonomy" id="1870820"/>
    <lineage>
        <taxon>Bacteria</taxon>
        <taxon>Bacillati</taxon>
        <taxon>Bacillota</taxon>
        <taxon>Bacilli</taxon>
        <taxon>Bacillales</taxon>
        <taxon>Paenibacillaceae</taxon>
        <taxon>Paenibacillus</taxon>
    </lineage>
</organism>
<dbReference type="InterPro" id="IPR014099">
    <property type="entry name" value="Spore_coat_GerQ"/>
</dbReference>
<dbReference type="AlphaFoldDB" id="A0A1B2DV08"/>
<evidence type="ECO:0000313" key="2">
    <source>
        <dbReference type="EMBL" id="OOC61096.1"/>
    </source>
</evidence>
<dbReference type="NCBIfam" id="TIGR02728">
    <property type="entry name" value="spore_gerQ"/>
    <property type="match status" value="1"/>
</dbReference>
<reference evidence="2 3" key="2">
    <citation type="submission" date="2016-12" db="EMBL/GenBank/DDBJ databases">
        <title>Genome sequencing and description of Paenibacillus sp. nov. from high altitude lake in the Indian Trans- Himalayas.</title>
        <authorList>
            <person name="Kiran S."/>
            <person name="Swarnkar M.K."/>
            <person name="Rana A."/>
            <person name="Tewari R."/>
            <person name="Gulati A."/>
        </authorList>
    </citation>
    <scope>NUCLEOTIDE SEQUENCE [LARGE SCALE GENOMIC DNA]</scope>
    <source>
        <strain evidence="2 3">IHBB 9951</strain>
    </source>
</reference>
<keyword evidence="1" id="KW-0946">Virion</keyword>
<dbReference type="OrthoDB" id="1643178at2"/>
<dbReference type="Pfam" id="PF09671">
    <property type="entry name" value="Spore_GerQ"/>
    <property type="match status" value="1"/>
</dbReference>
<accession>A0A1B2DV08</accession>
<keyword evidence="1" id="KW-0167">Capsid protein</keyword>
<protein>
    <submittedName>
        <fullName evidence="1">Spore coat protein GerQ</fullName>
    </submittedName>
</protein>
<gene>
    <name evidence="2" type="ORF">BBD40_03830</name>
    <name evidence="1" type="ORF">BBD41_02535</name>
</gene>
<evidence type="ECO:0000313" key="3">
    <source>
        <dbReference type="Proteomes" id="UP000189059"/>
    </source>
</evidence>
<dbReference type="Proteomes" id="UP000189059">
    <property type="component" value="Unassembled WGS sequence"/>
</dbReference>
<keyword evidence="3" id="KW-1185">Reference proteome</keyword>
<reference evidence="1" key="1">
    <citation type="submission" date="2016-08" db="EMBL/GenBank/DDBJ databases">
        <title>Complete Genome Seqeunce of Paenibacillus sp. nov. IHBB 9852 from high altitute lake of Indian trans-Himalayas.</title>
        <authorList>
            <person name="Kiran S."/>
            <person name="Swarnkar M.K."/>
            <person name="Rana A."/>
            <person name="Tewari R."/>
            <person name="Gulati A."/>
        </authorList>
    </citation>
    <scope>NUCLEOTIDE SEQUENCE [LARGE SCALE GENOMIC DNA]</scope>
    <source>
        <strain evidence="1">IHBB 9852</strain>
    </source>
</reference>
<evidence type="ECO:0000313" key="1">
    <source>
        <dbReference type="EMBL" id="ANY71546.1"/>
    </source>
</evidence>
<proteinExistence type="predicted"/>
<dbReference type="EMBL" id="CP016809">
    <property type="protein sequence ID" value="ANY71546.1"/>
    <property type="molecule type" value="Genomic_DNA"/>
</dbReference>
<dbReference type="KEGG" id="pib:BBD41_02535"/>